<organism evidence="1 2">
    <name type="scientific">Hypoxylon rubiginosum</name>
    <dbReference type="NCBI Taxonomy" id="110542"/>
    <lineage>
        <taxon>Eukaryota</taxon>
        <taxon>Fungi</taxon>
        <taxon>Dikarya</taxon>
        <taxon>Ascomycota</taxon>
        <taxon>Pezizomycotina</taxon>
        <taxon>Sordariomycetes</taxon>
        <taxon>Xylariomycetidae</taxon>
        <taxon>Xylariales</taxon>
        <taxon>Hypoxylaceae</taxon>
        <taxon>Hypoxylon</taxon>
    </lineage>
</organism>
<keyword evidence="2" id="KW-1185">Reference proteome</keyword>
<sequence>MADRVAAIITNPDVHVKRNGTCDIFCSCGRVFTKAGNYARHYRSTHWEYPSSAPSLSSQGPPPPPPPPYINDMYNDRESLSSPSLSSPGPSPPPYPPRPPFNEIYNGNESSPRYGSAYHGNSSTMYGSAYDRNITPAMYGSTFNGIDSVMYGGANFNPGPPSDASYMSFSPPTNTISNMENLQNSARFTNHPYNRYHY</sequence>
<reference evidence="1 2" key="1">
    <citation type="journal article" date="2022" name="New Phytol.">
        <title>Ecological generalism drives hyperdiversity of secondary metabolite gene clusters in xylarialean endophytes.</title>
        <authorList>
            <person name="Franco M.E.E."/>
            <person name="Wisecaver J.H."/>
            <person name="Arnold A.E."/>
            <person name="Ju Y.M."/>
            <person name="Slot J.C."/>
            <person name="Ahrendt S."/>
            <person name="Moore L.P."/>
            <person name="Eastman K.E."/>
            <person name="Scott K."/>
            <person name="Konkel Z."/>
            <person name="Mondo S.J."/>
            <person name="Kuo A."/>
            <person name="Hayes R.D."/>
            <person name="Haridas S."/>
            <person name="Andreopoulos B."/>
            <person name="Riley R."/>
            <person name="LaButti K."/>
            <person name="Pangilinan J."/>
            <person name="Lipzen A."/>
            <person name="Amirebrahimi M."/>
            <person name="Yan J."/>
            <person name="Adam C."/>
            <person name="Keymanesh K."/>
            <person name="Ng V."/>
            <person name="Louie K."/>
            <person name="Northen T."/>
            <person name="Drula E."/>
            <person name="Henrissat B."/>
            <person name="Hsieh H.M."/>
            <person name="Youens-Clark K."/>
            <person name="Lutzoni F."/>
            <person name="Miadlikowska J."/>
            <person name="Eastwood D.C."/>
            <person name="Hamelin R.C."/>
            <person name="Grigoriev I.V."/>
            <person name="U'Ren J.M."/>
        </authorList>
    </citation>
    <scope>NUCLEOTIDE SEQUENCE [LARGE SCALE GENOMIC DNA]</scope>
    <source>
        <strain evidence="1 2">ER1909</strain>
    </source>
</reference>
<comment type="caution">
    <text evidence="1">The sequence shown here is derived from an EMBL/GenBank/DDBJ whole genome shotgun (WGS) entry which is preliminary data.</text>
</comment>
<dbReference type="Proteomes" id="UP001497680">
    <property type="component" value="Unassembled WGS sequence"/>
</dbReference>
<dbReference type="EMBL" id="MU394321">
    <property type="protein sequence ID" value="KAI6085851.1"/>
    <property type="molecule type" value="Genomic_DNA"/>
</dbReference>
<name>A0ACC0D001_9PEZI</name>
<gene>
    <name evidence="1" type="ORF">F4821DRAFT_239728</name>
</gene>
<proteinExistence type="predicted"/>
<protein>
    <submittedName>
        <fullName evidence="1">Uncharacterized protein</fullName>
    </submittedName>
</protein>
<evidence type="ECO:0000313" key="2">
    <source>
        <dbReference type="Proteomes" id="UP001497680"/>
    </source>
</evidence>
<accession>A0ACC0D001</accession>
<evidence type="ECO:0000313" key="1">
    <source>
        <dbReference type="EMBL" id="KAI6085851.1"/>
    </source>
</evidence>